<evidence type="ECO:0000313" key="4">
    <source>
        <dbReference type="Proteomes" id="UP000003704"/>
    </source>
</evidence>
<name>I8TE71_9GAMM</name>
<dbReference type="Pfam" id="PF01609">
    <property type="entry name" value="DDE_Tnp_1"/>
    <property type="match status" value="1"/>
</dbReference>
<accession>I8TE71</accession>
<dbReference type="Proteomes" id="UP000003704">
    <property type="component" value="Unassembled WGS sequence"/>
</dbReference>
<reference evidence="3 4" key="1">
    <citation type="journal article" date="2012" name="J. Bacteriol.">
        <title>Genome Sequence of n-Alkane-Degrading Hydrocarboniphaga effusa Strain AP103T (ATCC BAA-332T).</title>
        <authorList>
            <person name="Chang H.K."/>
            <person name="Zylstra G.J."/>
            <person name="Chae J.C."/>
        </authorList>
    </citation>
    <scope>NUCLEOTIDE SEQUENCE [LARGE SCALE GENOMIC DNA]</scope>
    <source>
        <strain evidence="3 4">AP103</strain>
    </source>
</reference>
<proteinExistence type="predicted"/>
<evidence type="ECO:0000259" key="2">
    <source>
        <dbReference type="Pfam" id="PF01609"/>
    </source>
</evidence>
<organism evidence="3 4">
    <name type="scientific">Hydrocarboniphaga effusa AP103</name>
    <dbReference type="NCBI Taxonomy" id="1172194"/>
    <lineage>
        <taxon>Bacteria</taxon>
        <taxon>Pseudomonadati</taxon>
        <taxon>Pseudomonadota</taxon>
        <taxon>Gammaproteobacteria</taxon>
        <taxon>Nevskiales</taxon>
        <taxon>Nevskiaceae</taxon>
        <taxon>Hydrocarboniphaga</taxon>
    </lineage>
</organism>
<protein>
    <submittedName>
        <fullName evidence="3">ISXoo4 transposase</fullName>
    </submittedName>
</protein>
<gene>
    <name evidence="3" type="ORF">WQQ_20950</name>
</gene>
<comment type="caution">
    <text evidence="3">The sequence shown here is derived from an EMBL/GenBank/DDBJ whole genome shotgun (WGS) entry which is preliminary data.</text>
</comment>
<dbReference type="InterPro" id="IPR002559">
    <property type="entry name" value="Transposase_11"/>
</dbReference>
<feature type="compositionally biased region" description="Basic residues" evidence="1">
    <location>
        <begin position="192"/>
        <end position="203"/>
    </location>
</feature>
<dbReference type="STRING" id="1172194.WQQ_20950"/>
<dbReference type="GO" id="GO:0003677">
    <property type="term" value="F:DNA binding"/>
    <property type="evidence" value="ECO:0007669"/>
    <property type="project" value="InterPro"/>
</dbReference>
<evidence type="ECO:0000256" key="1">
    <source>
        <dbReference type="SAM" id="MobiDB-lite"/>
    </source>
</evidence>
<feature type="domain" description="Transposase IS4-like" evidence="2">
    <location>
        <begin position="2"/>
        <end position="119"/>
    </location>
</feature>
<sequence>MAVTAKQGLLVGARSFAGNPYDGDTLAEQIEQVSILTEVKPRHVIVDLGFRGRKIEGLDILHRGLKHLTRTQKRWLKRRQSIEPIIGHAKDDCRLRSCHLKGATGDAMHAVLCAAGYNLRWLMRWITALLLTTQAVIGRRLDPRREACTSDDRYPFIGRWLQIEFRILQRRLCTSGSASLASRQRRPEAMRSRARKCGVSRPR</sequence>
<dbReference type="PANTHER" id="PTHR33803:SF3">
    <property type="entry name" value="BLL1974 PROTEIN"/>
    <property type="match status" value="1"/>
</dbReference>
<keyword evidence="4" id="KW-1185">Reference proteome</keyword>
<dbReference type="PANTHER" id="PTHR33803">
    <property type="entry name" value="IS1478 TRANSPOSASE"/>
    <property type="match status" value="1"/>
</dbReference>
<dbReference type="AlphaFoldDB" id="I8TE71"/>
<dbReference type="PATRIC" id="fig|1172194.4.peg.2026"/>
<dbReference type="OrthoDB" id="6008719at2"/>
<feature type="region of interest" description="Disordered" evidence="1">
    <location>
        <begin position="183"/>
        <end position="203"/>
    </location>
</feature>
<evidence type="ECO:0000313" key="3">
    <source>
        <dbReference type="EMBL" id="EIT71958.1"/>
    </source>
</evidence>
<dbReference type="GO" id="GO:0006313">
    <property type="term" value="P:DNA transposition"/>
    <property type="evidence" value="ECO:0007669"/>
    <property type="project" value="InterPro"/>
</dbReference>
<dbReference type="GO" id="GO:0004803">
    <property type="term" value="F:transposase activity"/>
    <property type="evidence" value="ECO:0007669"/>
    <property type="project" value="InterPro"/>
</dbReference>
<dbReference type="EMBL" id="AKGD01000001">
    <property type="protein sequence ID" value="EIT71958.1"/>
    <property type="molecule type" value="Genomic_DNA"/>
</dbReference>